<proteinExistence type="predicted"/>
<gene>
    <name evidence="1" type="ORF">IDM40_14860</name>
</gene>
<name>A0ABR9P805_9ACTN</name>
<keyword evidence="2" id="KW-1185">Reference proteome</keyword>
<accession>A0ABR9P805</accession>
<dbReference type="RefSeq" id="WP_193122603.1">
    <property type="nucleotide sequence ID" value="NZ_JADBGI010000012.1"/>
</dbReference>
<sequence length="213" mass="23261">MASSIAATILLIAGIIVAVNVSGGRAYADLPTCRQLIGDLADEIPGADRPDVDGDFETEGVDDDYIAELEGVLNCEITESGDSGRRDSSLLMSVSLLLHDHEDERGMRNLQHDLDDAIEDFEDPRRDDEGSFDLLDWEATGAGDGGYISLQQFSSTYSDDGSTLGMGNFLSQNVWGAYSYELEDRDDEEEILEFLASFGEGLARQLRSEAEFV</sequence>
<dbReference type="Proteomes" id="UP000806528">
    <property type="component" value="Unassembled WGS sequence"/>
</dbReference>
<evidence type="ECO:0000313" key="2">
    <source>
        <dbReference type="Proteomes" id="UP000806528"/>
    </source>
</evidence>
<reference evidence="1 2" key="1">
    <citation type="submission" date="2020-09" db="EMBL/GenBank/DDBJ databases">
        <title>Diversity and distribution of actinomycetes associated with coral in the coast of Hainan.</title>
        <authorList>
            <person name="Li F."/>
        </authorList>
    </citation>
    <scope>NUCLEOTIDE SEQUENCE [LARGE SCALE GENOMIC DNA]</scope>
    <source>
        <strain evidence="1 2">HNM0947</strain>
    </source>
</reference>
<evidence type="ECO:0000313" key="1">
    <source>
        <dbReference type="EMBL" id="MBE2999979.1"/>
    </source>
</evidence>
<dbReference type="EMBL" id="JADBGI010000012">
    <property type="protein sequence ID" value="MBE2999979.1"/>
    <property type="molecule type" value="Genomic_DNA"/>
</dbReference>
<protein>
    <submittedName>
        <fullName evidence="1">Uncharacterized protein</fullName>
    </submittedName>
</protein>
<organism evidence="1 2">
    <name type="scientific">Nocardiopsis coralli</name>
    <dbReference type="NCBI Taxonomy" id="2772213"/>
    <lineage>
        <taxon>Bacteria</taxon>
        <taxon>Bacillati</taxon>
        <taxon>Actinomycetota</taxon>
        <taxon>Actinomycetes</taxon>
        <taxon>Streptosporangiales</taxon>
        <taxon>Nocardiopsidaceae</taxon>
        <taxon>Nocardiopsis</taxon>
    </lineage>
</organism>
<comment type="caution">
    <text evidence="1">The sequence shown here is derived from an EMBL/GenBank/DDBJ whole genome shotgun (WGS) entry which is preliminary data.</text>
</comment>